<evidence type="ECO:0000313" key="2">
    <source>
        <dbReference type="EMBL" id="SHF89523.1"/>
    </source>
</evidence>
<dbReference type="AlphaFoldDB" id="A0A1M5FDB9"/>
<protein>
    <submittedName>
        <fullName evidence="2">Uncharacterized protein</fullName>
    </submittedName>
</protein>
<name>A0A1M5FDB9_STRHI</name>
<accession>A0A1M5FDB9</accession>
<keyword evidence="3" id="KW-1185">Reference proteome</keyword>
<dbReference type="EMBL" id="FQVN01000005">
    <property type="protein sequence ID" value="SHF89523.1"/>
    <property type="molecule type" value="Genomic_DNA"/>
</dbReference>
<organism evidence="2 3">
    <name type="scientific">Streptoalloteichus hindustanus</name>
    <dbReference type="NCBI Taxonomy" id="2017"/>
    <lineage>
        <taxon>Bacteria</taxon>
        <taxon>Bacillati</taxon>
        <taxon>Actinomycetota</taxon>
        <taxon>Actinomycetes</taxon>
        <taxon>Pseudonocardiales</taxon>
        <taxon>Pseudonocardiaceae</taxon>
        <taxon>Streptoalloteichus</taxon>
    </lineage>
</organism>
<sequence length="256" mass="28051">MPTSASGQTGRGAGRGGLVPCLPLDHGIPPDQPVSRCRAPTSSPRRGYRDRSRCRGSGRSRRAGSALGREQRHSRPGVGDRASSRRPNRGNLITREECHTRLFAASTHRKPEAGGPVGWCEPGSTPLVRTDQCEPAVRLSTRLTARHAETTTRAAVRTIASNYFVRWRKKDFSRPAGAAWRPARPRRWSSRLPPLVGGVLAGGREAVIARGGASERSRLTAPKAGAGWSVRRKARWVPRARHQRVNTEDLFGVRRT</sequence>
<evidence type="ECO:0000313" key="3">
    <source>
        <dbReference type="Proteomes" id="UP000184501"/>
    </source>
</evidence>
<reference evidence="2 3" key="1">
    <citation type="submission" date="2016-11" db="EMBL/GenBank/DDBJ databases">
        <authorList>
            <person name="Jaros S."/>
            <person name="Januszkiewicz K."/>
            <person name="Wedrychowicz H."/>
        </authorList>
    </citation>
    <scope>NUCLEOTIDE SEQUENCE [LARGE SCALE GENOMIC DNA]</scope>
    <source>
        <strain evidence="2 3">DSM 44523</strain>
    </source>
</reference>
<dbReference type="Proteomes" id="UP000184501">
    <property type="component" value="Unassembled WGS sequence"/>
</dbReference>
<dbReference type="STRING" id="2017.SAMN05444320_105389"/>
<feature type="region of interest" description="Disordered" evidence="1">
    <location>
        <begin position="1"/>
        <end position="91"/>
    </location>
</feature>
<evidence type="ECO:0000256" key="1">
    <source>
        <dbReference type="SAM" id="MobiDB-lite"/>
    </source>
</evidence>
<proteinExistence type="predicted"/>
<gene>
    <name evidence="2" type="ORF">SAMN05444320_105389</name>
</gene>